<proteinExistence type="predicted"/>
<comment type="caution">
    <text evidence="6">The sequence shown here is derived from an EMBL/GenBank/DDBJ whole genome shotgun (WGS) entry which is preliminary data.</text>
</comment>
<dbReference type="Proteomes" id="UP000034196">
    <property type="component" value="Unassembled WGS sequence"/>
</dbReference>
<dbReference type="Pfam" id="PF00440">
    <property type="entry name" value="TetR_N"/>
    <property type="match status" value="1"/>
</dbReference>
<evidence type="ECO:0000256" key="4">
    <source>
        <dbReference type="PROSITE-ProRule" id="PRU00335"/>
    </source>
</evidence>
<keyword evidence="2 4" id="KW-0238">DNA-binding</keyword>
<keyword evidence="3" id="KW-0804">Transcription</keyword>
<dbReference type="AlphaFoldDB" id="A0A1J4P0A1"/>
<dbReference type="STRING" id="1428628.WN71_009575"/>
<dbReference type="SUPFAM" id="SSF46689">
    <property type="entry name" value="Homeodomain-like"/>
    <property type="match status" value="1"/>
</dbReference>
<dbReference type="OrthoDB" id="3237195at2"/>
<reference evidence="6" key="1">
    <citation type="submission" date="2016-10" db="EMBL/GenBank/DDBJ databases">
        <title>Genome sequence of Streptomyces mangrovisoli MUSC 149.</title>
        <authorList>
            <person name="Lee L.-H."/>
            <person name="Ser H.-L."/>
        </authorList>
    </citation>
    <scope>NUCLEOTIDE SEQUENCE [LARGE SCALE GENOMIC DNA]</scope>
    <source>
        <strain evidence="6">MUSC 149</strain>
    </source>
</reference>
<dbReference type="InterPro" id="IPR047923">
    <property type="entry name" value="ArpA-like"/>
</dbReference>
<dbReference type="InterPro" id="IPR036271">
    <property type="entry name" value="Tet_transcr_reg_TetR-rel_C_sf"/>
</dbReference>
<dbReference type="Pfam" id="PF16925">
    <property type="entry name" value="TetR_C_13"/>
    <property type="match status" value="1"/>
</dbReference>
<keyword evidence="1" id="KW-0805">Transcription regulation</keyword>
<dbReference type="GO" id="GO:0003677">
    <property type="term" value="F:DNA binding"/>
    <property type="evidence" value="ECO:0007669"/>
    <property type="project" value="UniProtKB-UniRule"/>
</dbReference>
<dbReference type="PROSITE" id="PS01081">
    <property type="entry name" value="HTH_TETR_1"/>
    <property type="match status" value="1"/>
</dbReference>
<dbReference type="PANTHER" id="PTHR47506">
    <property type="entry name" value="TRANSCRIPTIONAL REGULATORY PROTEIN"/>
    <property type="match status" value="1"/>
</dbReference>
<gene>
    <name evidence="6" type="ORF">WN71_009575</name>
</gene>
<feature type="domain" description="HTH tetR-type" evidence="5">
    <location>
        <begin position="8"/>
        <end position="68"/>
    </location>
</feature>
<dbReference type="NCBIfam" id="NF041196">
    <property type="entry name" value="ScbR_bind_reg"/>
    <property type="match status" value="1"/>
</dbReference>
<dbReference type="InterPro" id="IPR011075">
    <property type="entry name" value="TetR_C"/>
</dbReference>
<evidence type="ECO:0000259" key="5">
    <source>
        <dbReference type="PROSITE" id="PS50977"/>
    </source>
</evidence>
<keyword evidence="7" id="KW-1185">Reference proteome</keyword>
<dbReference type="PRINTS" id="PR00455">
    <property type="entry name" value="HTHTETR"/>
</dbReference>
<feature type="DNA-binding region" description="H-T-H motif" evidence="4">
    <location>
        <begin position="31"/>
        <end position="50"/>
    </location>
</feature>
<accession>A0A1J4P0A1</accession>
<dbReference type="InterPro" id="IPR023772">
    <property type="entry name" value="DNA-bd_HTH_TetR-type_CS"/>
</dbReference>
<dbReference type="EMBL" id="LAVA02000019">
    <property type="protein sequence ID" value="OIJ68043.1"/>
    <property type="molecule type" value="Genomic_DNA"/>
</dbReference>
<dbReference type="InterPro" id="IPR001647">
    <property type="entry name" value="HTH_TetR"/>
</dbReference>
<protein>
    <submittedName>
        <fullName evidence="6">TetR family transcriptional regulator</fullName>
    </submittedName>
</protein>
<organism evidence="6 7">
    <name type="scientific">Streptomyces mangrovisoli</name>
    <dbReference type="NCBI Taxonomy" id="1428628"/>
    <lineage>
        <taxon>Bacteria</taxon>
        <taxon>Bacillati</taxon>
        <taxon>Actinomycetota</taxon>
        <taxon>Actinomycetes</taxon>
        <taxon>Kitasatosporales</taxon>
        <taxon>Streptomycetaceae</taxon>
        <taxon>Streptomyces</taxon>
    </lineage>
</organism>
<dbReference type="SUPFAM" id="SSF48498">
    <property type="entry name" value="Tetracyclin repressor-like, C-terminal domain"/>
    <property type="match status" value="1"/>
</dbReference>
<evidence type="ECO:0000256" key="1">
    <source>
        <dbReference type="ARBA" id="ARBA00023015"/>
    </source>
</evidence>
<evidence type="ECO:0000313" key="6">
    <source>
        <dbReference type="EMBL" id="OIJ68043.1"/>
    </source>
</evidence>
<evidence type="ECO:0000256" key="2">
    <source>
        <dbReference type="ARBA" id="ARBA00023125"/>
    </source>
</evidence>
<sequence>MARQERAIRTRRSIVEAAASVFDERGYEAATIGEILTRSGVTKGALYFHFPSKQALAEGVLHEQLAVLSLPPRVCKLQEMVDVGLLTAYRMRRDAVVSAAAKLSLEHGLRAQFGTHLVTAWVDTSEKLLREAQDQGELLPGVDAAESAWLLSAAWTGVQMHSHILVERRDLEERIAALFRHLLPAVAVPAVLGRLVITAERAAQLGAENEEYVVRQARDGAGEEPVTAG</sequence>
<evidence type="ECO:0000313" key="7">
    <source>
        <dbReference type="Proteomes" id="UP000034196"/>
    </source>
</evidence>
<dbReference type="Gene3D" id="1.10.357.10">
    <property type="entry name" value="Tetracycline Repressor, domain 2"/>
    <property type="match status" value="1"/>
</dbReference>
<dbReference type="InterPro" id="IPR009057">
    <property type="entry name" value="Homeodomain-like_sf"/>
</dbReference>
<name>A0A1J4P0A1_9ACTN</name>
<evidence type="ECO:0000256" key="3">
    <source>
        <dbReference type="ARBA" id="ARBA00023163"/>
    </source>
</evidence>
<dbReference type="PANTHER" id="PTHR47506:SF3">
    <property type="entry name" value="HTH-TYPE TRANSCRIPTIONAL REGULATOR LMRA"/>
    <property type="match status" value="1"/>
</dbReference>
<dbReference type="PROSITE" id="PS50977">
    <property type="entry name" value="HTH_TETR_2"/>
    <property type="match status" value="1"/>
</dbReference>